<dbReference type="Proteomes" id="UP001355298">
    <property type="component" value="Unassembled WGS sequence"/>
</dbReference>
<keyword evidence="2" id="KW-1185">Reference proteome</keyword>
<protein>
    <recommendedName>
        <fullName evidence="3">DUF4440 domain-containing protein</fullName>
    </recommendedName>
</protein>
<proteinExistence type="predicted"/>
<evidence type="ECO:0000313" key="1">
    <source>
        <dbReference type="EMBL" id="MEC4266956.1"/>
    </source>
</evidence>
<organism evidence="1 2">
    <name type="scientific">Flagellimonas halotolerans</name>
    <dbReference type="NCBI Taxonomy" id="3112164"/>
    <lineage>
        <taxon>Bacteria</taxon>
        <taxon>Pseudomonadati</taxon>
        <taxon>Bacteroidota</taxon>
        <taxon>Flavobacteriia</taxon>
        <taxon>Flavobacteriales</taxon>
        <taxon>Flavobacteriaceae</taxon>
        <taxon>Flagellimonas</taxon>
    </lineage>
</organism>
<sequence>MILKPKKLILALILVFSVYVQDLMAQSSRANTTQEVLSKTIENEILWRKAEISLDEVSKIYLLDHGVVLDVPEYFTVKGIPVQIIQKNQLQSAGNYPLIKVHTLNIEEDRVLVRMYLSQIIGGIEKNSNAEFHFTKQNSSWVLTNKL</sequence>
<reference evidence="1 2" key="1">
    <citation type="submission" date="2024-01" db="EMBL/GenBank/DDBJ databases">
        <title>The strains designed SYSU M86414 and SYSU M84420 isolated from the marine sediment in San Sha City (Hainan Province, China).</title>
        <authorList>
            <person name="Guo D."/>
        </authorList>
    </citation>
    <scope>NUCLEOTIDE SEQUENCE [LARGE SCALE GENOMIC DNA]</scope>
    <source>
        <strain evidence="1 2">SYSU M84420</strain>
    </source>
</reference>
<evidence type="ECO:0008006" key="3">
    <source>
        <dbReference type="Google" id="ProtNLM"/>
    </source>
</evidence>
<comment type="caution">
    <text evidence="1">The sequence shown here is derived from an EMBL/GenBank/DDBJ whole genome shotgun (WGS) entry which is preliminary data.</text>
</comment>
<evidence type="ECO:0000313" key="2">
    <source>
        <dbReference type="Proteomes" id="UP001355298"/>
    </source>
</evidence>
<dbReference type="EMBL" id="JAYMGW010000028">
    <property type="protein sequence ID" value="MEC4266956.1"/>
    <property type="molecule type" value="Genomic_DNA"/>
</dbReference>
<name>A0ABU6IVE6_9FLAO</name>
<accession>A0ABU6IVE6</accession>
<dbReference type="RefSeq" id="WP_326280383.1">
    <property type="nucleotide sequence ID" value="NZ_JAYKYV010000028.1"/>
</dbReference>
<gene>
    <name evidence="1" type="ORF">VOP03_16510</name>
</gene>